<evidence type="ECO:0000259" key="5">
    <source>
        <dbReference type="Pfam" id="PF18018"/>
    </source>
</evidence>
<dbReference type="AlphaFoldDB" id="A0A7J6Y5M7"/>
<dbReference type="GO" id="GO:0043625">
    <property type="term" value="C:delta DNA polymerase complex"/>
    <property type="evidence" value="ECO:0007669"/>
    <property type="project" value="TreeGrafter"/>
</dbReference>
<reference evidence="6 7" key="1">
    <citation type="journal article" date="2019" name="Genome Biol. Evol.">
        <title>Nanopore Sequencing Significantly Improves Genome Assembly of the Protozoan Parasite Trypanosoma cruzi.</title>
        <authorList>
            <person name="Diaz-Viraque F."/>
            <person name="Pita S."/>
            <person name="Greif G."/>
            <person name="de Souza R.C.M."/>
            <person name="Iraola G."/>
            <person name="Robello C."/>
        </authorList>
    </citation>
    <scope>NUCLEOTIDE SEQUENCE [LARGE SCALE GENOMIC DNA]</scope>
    <source>
        <strain evidence="6 7">Berenice</strain>
    </source>
</reference>
<evidence type="ECO:0000256" key="2">
    <source>
        <dbReference type="ARBA" id="ARBA00022705"/>
    </source>
</evidence>
<feature type="transmembrane region" description="Helical" evidence="3">
    <location>
        <begin position="55"/>
        <end position="74"/>
    </location>
</feature>
<dbReference type="InterPro" id="IPR007185">
    <property type="entry name" value="DNA_pol_a/d/e_bsu"/>
</dbReference>
<evidence type="ECO:0000256" key="3">
    <source>
        <dbReference type="SAM" id="Phobius"/>
    </source>
</evidence>
<sequence>MVRWDDITNRDYYPPLPCFCYPCSHQKKAGTAVGLFLFFFFFFFFYLPLCFVCLFSSNLTCVGLQFLFFQYIYIYIYIKNIYIYIYFFLLFISSTFVPLPFYDRLLHHSFACFSFFPFLFCSQSLLAMCFLFVCFFVSLFLFFSFLLGFAHKGTFFAYVYIYIYIYIYIQAKIYCVMTGGLNDEGDEVPRRRAGLSLQRTHQRFLLRQQQFTQQYAAMYQCREKALQPRALRAIRTKIDVHLSTGSSAPPFARVLDLVPGQRALCVGVIYKQMRLLPRFLDEYQKELIRIDAGEDDDEESGAADALCDTTPPLASERVATINGDGEIGGGRHAEWQGGRGESREQHVPLCHSADEVFMEDGSGRVLLKEVPVDLLCTGLVMGVDGTLRDSGCLFVHSYALTDLREIYVPRLLPGKTRSLPCYVGIVCGLGLGSPQMQEAEVTRSRTMVELLVDYLSGHVGDDAMITQASRIAHLVIAGNSIAPTDELRLKKKVKLDPSDHTRLSDEKQEGGAITSAMLMTEFDAVLTRITETIEVDVMPGDQDVTNAFQPQQPLHPLLLPEAARRSSLKLVTNPYEFHAFPGKKPTATATATAERTATTTTTTTAEGGTIFFISSGSNLNDVSRETRYRTRLDAMSMLLRCGCACPTAPNTLFSYPFKILDPFVFPSAPHCFVCCDQPEMQTRWVPLEGFNPAGDDNTNEEAPVEDSAGVRLICVPPFSQTGALVLVDVNSPRLDTVVVNFTSASHEMP</sequence>
<feature type="domain" description="DNA polymerase alpha/delta/epsilon subunit B" evidence="4">
    <location>
        <begin position="425"/>
        <end position="679"/>
    </location>
</feature>
<dbReference type="Pfam" id="PF18018">
    <property type="entry name" value="DNA_pol_D_N"/>
    <property type="match status" value="2"/>
</dbReference>
<dbReference type="GO" id="GO:0003677">
    <property type="term" value="F:DNA binding"/>
    <property type="evidence" value="ECO:0007669"/>
    <property type="project" value="InterPro"/>
</dbReference>
<proteinExistence type="inferred from homology"/>
<keyword evidence="3" id="KW-0472">Membrane</keyword>
<dbReference type="InterPro" id="IPR040663">
    <property type="entry name" value="DNA_pol_D_N"/>
</dbReference>
<dbReference type="EMBL" id="JABDHM010000031">
    <property type="protein sequence ID" value="KAF5221979.1"/>
    <property type="molecule type" value="Genomic_DNA"/>
</dbReference>
<gene>
    <name evidence="6" type="ORF">ECC02_004960</name>
</gene>
<evidence type="ECO:0000313" key="7">
    <source>
        <dbReference type="Proteomes" id="UP000583944"/>
    </source>
</evidence>
<comment type="caution">
    <text evidence="6">The sequence shown here is derived from an EMBL/GenBank/DDBJ whole genome shotgun (WGS) entry which is preliminary data.</text>
</comment>
<dbReference type="Gene3D" id="3.60.21.50">
    <property type="match status" value="1"/>
</dbReference>
<feature type="transmembrane region" description="Helical" evidence="3">
    <location>
        <begin position="29"/>
        <end position="49"/>
    </location>
</feature>
<protein>
    <submittedName>
        <fullName evidence="6">DNA polymerase delta subunit 2</fullName>
    </submittedName>
</protein>
<keyword evidence="2" id="KW-0235">DNA replication</keyword>
<feature type="domain" description="DNA polymerase delta subunit OB-fold" evidence="5">
    <location>
        <begin position="345"/>
        <end position="398"/>
    </location>
</feature>
<keyword evidence="3" id="KW-0812">Transmembrane</keyword>
<feature type="transmembrane region" description="Helical" evidence="3">
    <location>
        <begin position="155"/>
        <end position="171"/>
    </location>
</feature>
<dbReference type="InterPro" id="IPR024826">
    <property type="entry name" value="DNA_pol_delta/II_ssu"/>
</dbReference>
<dbReference type="PANTHER" id="PTHR10416:SF0">
    <property type="entry name" value="DNA POLYMERASE DELTA SUBUNIT 2"/>
    <property type="match status" value="1"/>
</dbReference>
<feature type="transmembrane region" description="Helical" evidence="3">
    <location>
        <begin position="81"/>
        <end position="102"/>
    </location>
</feature>
<organism evidence="6 7">
    <name type="scientific">Trypanosoma cruzi</name>
    <dbReference type="NCBI Taxonomy" id="5693"/>
    <lineage>
        <taxon>Eukaryota</taxon>
        <taxon>Discoba</taxon>
        <taxon>Euglenozoa</taxon>
        <taxon>Kinetoplastea</taxon>
        <taxon>Metakinetoplastina</taxon>
        <taxon>Trypanosomatida</taxon>
        <taxon>Trypanosomatidae</taxon>
        <taxon>Trypanosoma</taxon>
        <taxon>Schizotrypanum</taxon>
    </lineage>
</organism>
<comment type="similarity">
    <text evidence="1">Belongs to the DNA polymerase delta/II small subunit family.</text>
</comment>
<dbReference type="Pfam" id="PF04042">
    <property type="entry name" value="DNA_pol_E_B"/>
    <property type="match status" value="1"/>
</dbReference>
<evidence type="ECO:0000259" key="4">
    <source>
        <dbReference type="Pfam" id="PF04042"/>
    </source>
</evidence>
<dbReference type="VEuPathDB" id="TriTrypDB:BCY84_21228"/>
<accession>A0A7J6Y5M7</accession>
<feature type="domain" description="DNA polymerase delta subunit OB-fold" evidence="5">
    <location>
        <begin position="214"/>
        <end position="287"/>
    </location>
</feature>
<name>A0A7J6Y5M7_TRYCR</name>
<dbReference type="VEuPathDB" id="TriTrypDB:ECC02_004960"/>
<dbReference type="Proteomes" id="UP000583944">
    <property type="component" value="Unassembled WGS sequence"/>
</dbReference>
<dbReference type="GO" id="GO:0006271">
    <property type="term" value="P:DNA strand elongation involved in DNA replication"/>
    <property type="evidence" value="ECO:0007669"/>
    <property type="project" value="TreeGrafter"/>
</dbReference>
<evidence type="ECO:0000256" key="1">
    <source>
        <dbReference type="ARBA" id="ARBA00006035"/>
    </source>
</evidence>
<keyword evidence="3" id="KW-1133">Transmembrane helix</keyword>
<dbReference type="Gene3D" id="2.40.50.430">
    <property type="match status" value="1"/>
</dbReference>
<evidence type="ECO:0000313" key="6">
    <source>
        <dbReference type="EMBL" id="KAF5221979.1"/>
    </source>
</evidence>
<dbReference type="PANTHER" id="PTHR10416">
    <property type="entry name" value="DNA POLYMERASE DELTA SUBUNIT 2"/>
    <property type="match status" value="1"/>
</dbReference>
<feature type="transmembrane region" description="Helical" evidence="3">
    <location>
        <begin position="114"/>
        <end position="143"/>
    </location>
</feature>